<gene>
    <name evidence="2" type="ORF">FSP39_000635</name>
</gene>
<sequence>MFTLFSHVSAGFIFLSVIIYGAYKDNMSWAWAFCILAFLMDNAAGVMTLRDFGTNVKLQRNAK</sequence>
<comment type="caution">
    <text evidence="2">The sequence shown here is derived from an EMBL/GenBank/DDBJ whole genome shotgun (WGS) entry which is preliminary data.</text>
</comment>
<reference evidence="2" key="1">
    <citation type="submission" date="2019-08" db="EMBL/GenBank/DDBJ databases">
        <title>The improved chromosome-level genome for the pearl oyster Pinctada fucata martensii using PacBio sequencing and Hi-C.</title>
        <authorList>
            <person name="Zheng Z."/>
        </authorList>
    </citation>
    <scope>NUCLEOTIDE SEQUENCE</scope>
    <source>
        <strain evidence="2">ZZ-2019</strain>
        <tissue evidence="2">Adductor muscle</tissue>
    </source>
</reference>
<name>A0AA89BY54_PINIB</name>
<protein>
    <submittedName>
        <fullName evidence="2">Uncharacterized protein</fullName>
    </submittedName>
</protein>
<feature type="transmembrane region" description="Helical" evidence="1">
    <location>
        <begin position="5"/>
        <end position="23"/>
    </location>
</feature>
<keyword evidence="1" id="KW-0472">Membrane</keyword>
<dbReference type="EMBL" id="VSWD01000011">
    <property type="protein sequence ID" value="KAK3087029.1"/>
    <property type="molecule type" value="Genomic_DNA"/>
</dbReference>
<feature type="transmembrane region" description="Helical" evidence="1">
    <location>
        <begin position="29"/>
        <end position="49"/>
    </location>
</feature>
<dbReference type="Proteomes" id="UP001186944">
    <property type="component" value="Unassembled WGS sequence"/>
</dbReference>
<evidence type="ECO:0000256" key="1">
    <source>
        <dbReference type="SAM" id="Phobius"/>
    </source>
</evidence>
<organism evidence="2 3">
    <name type="scientific">Pinctada imbricata</name>
    <name type="common">Atlantic pearl-oyster</name>
    <name type="synonym">Pinctada martensii</name>
    <dbReference type="NCBI Taxonomy" id="66713"/>
    <lineage>
        <taxon>Eukaryota</taxon>
        <taxon>Metazoa</taxon>
        <taxon>Spiralia</taxon>
        <taxon>Lophotrochozoa</taxon>
        <taxon>Mollusca</taxon>
        <taxon>Bivalvia</taxon>
        <taxon>Autobranchia</taxon>
        <taxon>Pteriomorphia</taxon>
        <taxon>Pterioida</taxon>
        <taxon>Pterioidea</taxon>
        <taxon>Pteriidae</taxon>
        <taxon>Pinctada</taxon>
    </lineage>
</organism>
<dbReference type="AlphaFoldDB" id="A0AA89BY54"/>
<evidence type="ECO:0000313" key="2">
    <source>
        <dbReference type="EMBL" id="KAK3087029.1"/>
    </source>
</evidence>
<keyword evidence="3" id="KW-1185">Reference proteome</keyword>
<proteinExistence type="predicted"/>
<keyword evidence="1" id="KW-0812">Transmembrane</keyword>
<accession>A0AA89BY54</accession>
<keyword evidence="1" id="KW-1133">Transmembrane helix</keyword>
<evidence type="ECO:0000313" key="3">
    <source>
        <dbReference type="Proteomes" id="UP001186944"/>
    </source>
</evidence>